<dbReference type="SUPFAM" id="SSF47336">
    <property type="entry name" value="ACP-like"/>
    <property type="match status" value="1"/>
</dbReference>
<dbReference type="GO" id="GO:0030639">
    <property type="term" value="P:polyketide biosynthetic process"/>
    <property type="evidence" value="ECO:0007669"/>
    <property type="project" value="UniProtKB-ARBA"/>
</dbReference>
<dbReference type="InterPro" id="IPR036736">
    <property type="entry name" value="ACP-like_sf"/>
</dbReference>
<dbReference type="PROSITE" id="PS50075">
    <property type="entry name" value="CARRIER"/>
    <property type="match status" value="1"/>
</dbReference>
<evidence type="ECO:0000256" key="8">
    <source>
        <dbReference type="ARBA" id="ARBA00023315"/>
    </source>
</evidence>
<dbReference type="CDD" id="cd05195">
    <property type="entry name" value="enoyl_red"/>
    <property type="match status" value="1"/>
</dbReference>
<name>A0A0U2TVU7_GIBSA</name>
<dbReference type="InterPro" id="IPR050091">
    <property type="entry name" value="PKS_NRPS_Biosynth_Enz"/>
</dbReference>
<dbReference type="InterPro" id="IPR057326">
    <property type="entry name" value="KR_dom"/>
</dbReference>
<keyword evidence="5" id="KW-0521">NADP</keyword>
<dbReference type="GO" id="GO:0004312">
    <property type="term" value="F:fatty acid synthase activity"/>
    <property type="evidence" value="ECO:0007669"/>
    <property type="project" value="TreeGrafter"/>
</dbReference>
<dbReference type="PROSITE" id="PS52019">
    <property type="entry name" value="PKS_MFAS_DH"/>
    <property type="match status" value="1"/>
</dbReference>
<feature type="domain" description="Carrier" evidence="10">
    <location>
        <begin position="2468"/>
        <end position="2549"/>
    </location>
</feature>
<dbReference type="InterPro" id="IPR013217">
    <property type="entry name" value="Methyltransf_12"/>
</dbReference>
<dbReference type="CDD" id="cd02440">
    <property type="entry name" value="AdoMet_MTases"/>
    <property type="match status" value="1"/>
</dbReference>
<dbReference type="SMART" id="SM00822">
    <property type="entry name" value="PKS_KR"/>
    <property type="match status" value="1"/>
</dbReference>
<dbReference type="SUPFAM" id="SSF55048">
    <property type="entry name" value="Probable ACP-binding domain of malonyl-CoA ACP transacylase"/>
    <property type="match status" value="1"/>
</dbReference>
<dbReference type="SUPFAM" id="SSF52151">
    <property type="entry name" value="FabD/lysophospholipase-like"/>
    <property type="match status" value="1"/>
</dbReference>
<dbReference type="SUPFAM" id="SSF53335">
    <property type="entry name" value="S-adenosyl-L-methionine-dependent methyltransferases"/>
    <property type="match status" value="1"/>
</dbReference>
<dbReference type="InterPro" id="IPR016039">
    <property type="entry name" value="Thiolase-like"/>
</dbReference>
<dbReference type="CDD" id="cd05274">
    <property type="entry name" value="KR_FAS_SDR_x"/>
    <property type="match status" value="1"/>
</dbReference>
<dbReference type="GO" id="GO:0006633">
    <property type="term" value="P:fatty acid biosynthetic process"/>
    <property type="evidence" value="ECO:0007669"/>
    <property type="project" value="InterPro"/>
</dbReference>
<keyword evidence="4" id="KW-0808">Transferase</keyword>
<dbReference type="SUPFAM" id="SSF50129">
    <property type="entry name" value="GroES-like"/>
    <property type="match status" value="1"/>
</dbReference>
<dbReference type="InterPro" id="IPR049551">
    <property type="entry name" value="PKS_DH_C"/>
</dbReference>
<evidence type="ECO:0000256" key="2">
    <source>
        <dbReference type="ARBA" id="ARBA00022450"/>
    </source>
</evidence>
<feature type="domain" description="PKS/mFAS DH" evidence="12">
    <location>
        <begin position="957"/>
        <end position="1256"/>
    </location>
</feature>
<dbReference type="InterPro" id="IPR009081">
    <property type="entry name" value="PP-bd_ACP"/>
</dbReference>
<dbReference type="InterPro" id="IPR018201">
    <property type="entry name" value="Ketoacyl_synth_AS"/>
</dbReference>
<dbReference type="InterPro" id="IPR013149">
    <property type="entry name" value="ADH-like_C"/>
</dbReference>
<evidence type="ECO:0000256" key="9">
    <source>
        <dbReference type="PROSITE-ProRule" id="PRU01363"/>
    </source>
</evidence>
<dbReference type="Pfam" id="PF08242">
    <property type="entry name" value="Methyltransf_12"/>
    <property type="match status" value="1"/>
</dbReference>
<dbReference type="InterPro" id="IPR016036">
    <property type="entry name" value="Malonyl_transacylase_ACP-bd"/>
</dbReference>
<evidence type="ECO:0000259" key="11">
    <source>
        <dbReference type="PROSITE" id="PS52004"/>
    </source>
</evidence>
<dbReference type="InterPro" id="IPR056501">
    <property type="entry name" value="NAD-bd_HRPKS_sdrA"/>
</dbReference>
<dbReference type="Pfam" id="PF21089">
    <property type="entry name" value="PKS_DH_N"/>
    <property type="match status" value="1"/>
</dbReference>
<dbReference type="InterPro" id="IPR014043">
    <property type="entry name" value="Acyl_transferase_dom"/>
</dbReference>
<dbReference type="InterPro" id="IPR014031">
    <property type="entry name" value="Ketoacyl_synth_C"/>
</dbReference>
<dbReference type="Pfam" id="PF08659">
    <property type="entry name" value="KR"/>
    <property type="match status" value="1"/>
</dbReference>
<dbReference type="Pfam" id="PF02801">
    <property type="entry name" value="Ketoacyl-synt_C"/>
    <property type="match status" value="1"/>
</dbReference>
<dbReference type="CDD" id="cd00833">
    <property type="entry name" value="PKS"/>
    <property type="match status" value="1"/>
</dbReference>
<evidence type="ECO:0000256" key="4">
    <source>
        <dbReference type="ARBA" id="ARBA00022679"/>
    </source>
</evidence>
<evidence type="ECO:0000259" key="10">
    <source>
        <dbReference type="PROSITE" id="PS50075"/>
    </source>
</evidence>
<dbReference type="Pfam" id="PF00107">
    <property type="entry name" value="ADH_zinc_N"/>
    <property type="match status" value="1"/>
</dbReference>
<dbReference type="SUPFAM" id="SSF53901">
    <property type="entry name" value="Thiolase-like"/>
    <property type="match status" value="1"/>
</dbReference>
<evidence type="ECO:0000256" key="1">
    <source>
        <dbReference type="ARBA" id="ARBA00005179"/>
    </source>
</evidence>
<dbReference type="SMART" id="SM00823">
    <property type="entry name" value="PKS_PP"/>
    <property type="match status" value="1"/>
</dbReference>
<evidence type="ECO:0000256" key="7">
    <source>
        <dbReference type="ARBA" id="ARBA00023268"/>
    </source>
</evidence>
<dbReference type="InterPro" id="IPR016035">
    <property type="entry name" value="Acyl_Trfase/lysoPLipase"/>
</dbReference>
<keyword evidence="8" id="KW-0012">Acyltransferase</keyword>
<dbReference type="InterPro" id="IPR049552">
    <property type="entry name" value="PKS_DH_N"/>
</dbReference>
<dbReference type="GO" id="GO:0004315">
    <property type="term" value="F:3-oxoacyl-[acyl-carrier-protein] synthase activity"/>
    <property type="evidence" value="ECO:0007669"/>
    <property type="project" value="InterPro"/>
</dbReference>
<dbReference type="SMART" id="SM00825">
    <property type="entry name" value="PKS_KS"/>
    <property type="match status" value="1"/>
</dbReference>
<sequence length="2551" mass="279597">MASNYQGINDKMSDIAIVGYSFKLPQGIEDDNAFWDVLENRRNLMTDWPESRVKTDSFANNKHQKWNGKGGHFINDDVAAFDAPFFSLTAKEASAMDPMQRWTLEATYRAFENAGLPVNSLKGSRTAVFSASMLEDYSRMTAVDPDNLERTAVTGSTVSCIIPNRVSWYFDLRGPSIHVNTACSSSLSAVDMACKALKSGDASCAIVTGANLLLDPSIFQVLANQGFLSPDGVCYSFDERANGYARGEGVIAVVLKPVEAVIENGDMIRAVIRSIGSNQDGHTPILTQPSSQSQEELIRHVYKQAGLSMSETRYVEAHGTGTPVGDPIEVKAIGRCFQGHRSHSEPLYVGSVKANIGHLEGASALASLIKCILILEKGVIPPNALLQKMNPALNEDSYNITVPTRTIEWPAEGLRRVSLNSFGFGGSNSHIVLDDACHYLQDRGLSGIHNTALVPRHITNGSGVTNGHGAAHTNGTNGTHGANGIANGHLDVELPKLLVLTAADEKAAKRTVEAYGSFYHEKVSGNSKKLEFLASTLSTRRSSMLWRAAAVVDGSAKQALSPSKPIRSSEDLGLAFVFTGQGAQYVNMGSGLERYPVYRETLERIGEIYTSFGCSWNLFGNCGDNINMPEYSQPLATAMQIALVDLLASFNITPMVVIGHSSGEIAAAYASGGLSLESACRVSYFRGLLAGKLRETKMVPPGAMLSINLAPHYVSGYLNNAGVTTVNIACINSPLNVTLSGPEEAIDKVKSQADQDGIFAQKLKTGVAYHSPSMEAIASEYLAALEGLTRRKDGTSIPMVSSVTGKRISPETLSTGQYWVDNMLSPVRFAEVLQVIANKNSASKLDLPNITDLIEIGPHPALRRPVKDTLDEMVSTAKGPRYSYVLHRSHPAAQTALELSGQLFCQGYPVSISAANQQNVKEKFLVDCPKYSFDRSQRYWAELRISRDFRLREAVKGELLGVRVSDWNPLEPRWRNFWSIDSSPWTGDHKISDTFLFPASGMLLMAIEAAQEMIPSDRAIFGYNIEKAEFMNPMIVPETWEDRLETQVCLRVAHKQHAAKFDVSIFTYSRNEWVECFTANISVEHQGSNRYEKRRVNHEHTRGQYEKAAETCTLPIDPRIFYHDAAKVGLQYGDWFQLLRHIKWDGETSSVASVDLPQPKFAIKSLVHPAVLDQAFQVLRAGSGQQPAANVPTRLENAWFSAKAWKTPSVQWMCSTIPTVHGYGEQGKVVALAKGGEVICCIERAVTSAVSGGVTRKEKKLVYSVEWKPQFSMLGPGQLMRLCAANAMPKDDSAVLKHHSRLCHTLEIVAARVLKCLDRSRIPADLQRHVEWMEHHVSKLSAEHQAEATRISDEELEYRLSEVGSVLPAWKLYTTCARKLPEILSGELDPLQVVFESDQADIFYSDLFRNLCADGQLKYLLDLASHENPALRVLEVGAGTGGMTGHVISSLQEREKRTGGLAFSEYTYTDISPAFFEAASQRWPELKSQGRVTFKTLDLDRSIDSQGFEPGSYDLVIAASVLHATPYLEATIRNVRKALKPGGRLILLEVINPDDIATNFMAGLVPGWWVAREEWRPHSAAIPEHLWDKCLKDNGFSGNDLVIRDYEDDKCHIMSVIVTTASESEQAVEKKARKDRLVMLTSDEVSTKERELADRVRSLVDPKLEQHAVIIPFSIRPVQEELANLTSDDLVICVAEAGDKPLLSALSEQQFSCLQFLISKVPNLLWISSASISDPMCPDYSVAQGFFRSIRAEQPDTHIVTLAIDGDMAQDSQAGFISDVYKTVFDTETPSKEVEYIVRAGVITTGRAVRDMSTDTALRSLVSKRLQQKPWGEGPALKLGISQPGSLDSLQFVEDQSHAEELGPSYVEIEAKAWGLTSRDLDIALGHPEKRTEGFGSDCVGVVTRIGKNCSTTIQPGDRVAMVSAGCMRKFPRANDTCVLKIPESLSFEDAVSFTVPGLTACHSVLNVARVQENERVLIHSAASSAGQIAVKLAQTLGAQVFATVSSLAEKQLLTDTMGLSTEHIFDSNSPYLAQDTMRVTEGEGVDVLLDLSRVNLRIPLSCVADGGHIVSLGGSNQPVASHMAAEIISRNLTFSSFNILGLKPNVLSQLAKRMVQLLADDKIQMPQQFPVCQVSDIKDGFRKLQEKDNIERVIVTAEQGDIVPQFVQDRRLWKFDGDSTYLVAGGFGGLGRAIIRWMAGRGAKHLIVPSRSGATSEAAAHLMLELASRGVNIVAPKCDVSIREDVVVMLDECSHTMPPIKGCINAAMVLQDAIFQSNMTFQQWQLTIRSKINTSRNLHELLPRDLDFFILLSSLAGVVGQMASANYAGGCAYQDALAKYRRANGQNALSLDIGWMSNIGIIAEKEAYQRQRQTSNDMQPIDDKELLALLTLCCDPNNPLQLPPLSEGQVLFGLRTPADILSEGQKPPALLERPLLSAFSFSAGNNNTQTQAVDQVENARDVFQQSSDARERQHVVIRAIAAKLGRAMSISPEDVEPSKPLSSYGVDSLMAVELRNWINKEFSSTVAVFDIIGNRSIAGVAEVVEKQSSI</sequence>
<evidence type="ECO:0000256" key="3">
    <source>
        <dbReference type="ARBA" id="ARBA00022553"/>
    </source>
</evidence>
<dbReference type="InterPro" id="IPR001227">
    <property type="entry name" value="Ac_transferase_dom_sf"/>
</dbReference>
<keyword evidence="6" id="KW-0560">Oxidoreductase</keyword>
<dbReference type="Pfam" id="PF23114">
    <property type="entry name" value="NAD-bd_HRPKS_sdrA"/>
    <property type="match status" value="1"/>
</dbReference>
<dbReference type="Pfam" id="PF14765">
    <property type="entry name" value="PS-DH"/>
    <property type="match status" value="1"/>
</dbReference>
<feature type="domain" description="Ketosynthase family 3 (KS3)" evidence="11">
    <location>
        <begin position="12"/>
        <end position="435"/>
    </location>
</feature>
<dbReference type="Pfam" id="PF00109">
    <property type="entry name" value="ketoacyl-synt"/>
    <property type="match status" value="1"/>
</dbReference>
<dbReference type="Gene3D" id="3.10.129.110">
    <property type="entry name" value="Polyketide synthase dehydratase"/>
    <property type="match status" value="1"/>
</dbReference>
<evidence type="ECO:0000259" key="12">
    <source>
        <dbReference type="PROSITE" id="PS52019"/>
    </source>
</evidence>
<dbReference type="InterPro" id="IPR036291">
    <property type="entry name" value="NAD(P)-bd_dom_sf"/>
</dbReference>
<dbReference type="EMBL" id="KU180090">
    <property type="protein sequence ID" value="ALQ32953.1"/>
    <property type="molecule type" value="mRNA"/>
</dbReference>
<reference evidence="13" key="1">
    <citation type="submission" date="2015-11" db="EMBL/GenBank/DDBJ databases">
        <title>Insights into natural products biosynthesis from analysis of 490 polyketide synthases from Fusarium.</title>
        <authorList>
            <person name="Brown D.W."/>
            <person name="Proctor R.H."/>
        </authorList>
    </citation>
    <scope>NUCLEOTIDE SEQUENCE</scope>
    <source>
        <strain evidence="13">FRC M-6865</strain>
    </source>
</reference>
<dbReference type="InterPro" id="IPR020806">
    <property type="entry name" value="PKS_PP-bd"/>
</dbReference>
<dbReference type="Pfam" id="PF00698">
    <property type="entry name" value="Acyl_transf_1"/>
    <property type="match status" value="1"/>
</dbReference>
<feature type="region of interest" description="N-terminal hotdog fold" evidence="9">
    <location>
        <begin position="957"/>
        <end position="1088"/>
    </location>
</feature>
<comment type="pathway">
    <text evidence="1">Secondary metabolite biosynthesis.</text>
</comment>
<dbReference type="GO" id="GO:0016491">
    <property type="term" value="F:oxidoreductase activity"/>
    <property type="evidence" value="ECO:0007669"/>
    <property type="project" value="UniProtKB-KW"/>
</dbReference>
<dbReference type="Gene3D" id="1.10.1200.10">
    <property type="entry name" value="ACP-like"/>
    <property type="match status" value="1"/>
</dbReference>
<dbReference type="PANTHER" id="PTHR43775:SF29">
    <property type="entry name" value="ASPERFURANONE POLYKETIDE SYNTHASE AFOG-RELATED"/>
    <property type="match status" value="1"/>
</dbReference>
<proteinExistence type="evidence at transcript level"/>
<dbReference type="SMART" id="SM00829">
    <property type="entry name" value="PKS_ER"/>
    <property type="match status" value="1"/>
</dbReference>
<accession>A0A0U2TVU7</accession>
<feature type="region of interest" description="C-terminal hotdog fold" evidence="9">
    <location>
        <begin position="1113"/>
        <end position="1256"/>
    </location>
</feature>
<feature type="active site" description="Proton donor; for dehydratase activity" evidence="9">
    <location>
        <position position="1173"/>
    </location>
</feature>
<evidence type="ECO:0000256" key="5">
    <source>
        <dbReference type="ARBA" id="ARBA00022857"/>
    </source>
</evidence>
<dbReference type="InterPro" id="IPR013968">
    <property type="entry name" value="PKS_KR"/>
</dbReference>
<dbReference type="SUPFAM" id="SSF51735">
    <property type="entry name" value="NAD(P)-binding Rossmann-fold domains"/>
    <property type="match status" value="2"/>
</dbReference>
<gene>
    <name evidence="13" type="ORF">Fsa_162</name>
</gene>
<dbReference type="Pfam" id="PF23297">
    <property type="entry name" value="ACP_SdgA_C"/>
    <property type="match status" value="1"/>
</dbReference>
<dbReference type="PROSITE" id="PS00606">
    <property type="entry name" value="KS3_1"/>
    <property type="match status" value="1"/>
</dbReference>
<feature type="active site" description="Proton acceptor; for dehydratase activity" evidence="9">
    <location>
        <position position="989"/>
    </location>
</feature>
<dbReference type="InterPro" id="IPR029063">
    <property type="entry name" value="SAM-dependent_MTases_sf"/>
</dbReference>
<dbReference type="Gene3D" id="3.90.180.10">
    <property type="entry name" value="Medium-chain alcohol dehydrogenases, catalytic domain"/>
    <property type="match status" value="1"/>
</dbReference>
<protein>
    <submittedName>
        <fullName evidence="13">Putative polyketide synthase</fullName>
    </submittedName>
</protein>
<organism evidence="13">
    <name type="scientific">Gibberella sacchari</name>
    <name type="common">Fusarium sacchari</name>
    <dbReference type="NCBI Taxonomy" id="42676"/>
    <lineage>
        <taxon>Eukaryota</taxon>
        <taxon>Fungi</taxon>
        <taxon>Dikarya</taxon>
        <taxon>Ascomycota</taxon>
        <taxon>Pezizomycotina</taxon>
        <taxon>Sordariomycetes</taxon>
        <taxon>Hypocreomycetidae</taxon>
        <taxon>Hypocreales</taxon>
        <taxon>Nectriaceae</taxon>
        <taxon>Fusarium</taxon>
        <taxon>Fusarium fujikuroi species complex</taxon>
    </lineage>
</organism>
<dbReference type="InterPro" id="IPR011032">
    <property type="entry name" value="GroES-like_sf"/>
</dbReference>
<dbReference type="PROSITE" id="PS52004">
    <property type="entry name" value="KS3_2"/>
    <property type="match status" value="1"/>
</dbReference>
<dbReference type="PROSITE" id="PS00012">
    <property type="entry name" value="PHOSPHOPANTETHEINE"/>
    <property type="match status" value="1"/>
</dbReference>
<evidence type="ECO:0000313" key="13">
    <source>
        <dbReference type="EMBL" id="ALQ32953.1"/>
    </source>
</evidence>
<keyword evidence="3" id="KW-0597">Phosphoprotein</keyword>
<dbReference type="PANTHER" id="PTHR43775">
    <property type="entry name" value="FATTY ACID SYNTHASE"/>
    <property type="match status" value="1"/>
</dbReference>
<dbReference type="InterPro" id="IPR020807">
    <property type="entry name" value="PKS_DH"/>
</dbReference>
<dbReference type="Gene3D" id="3.40.47.10">
    <property type="match status" value="1"/>
</dbReference>
<dbReference type="InterPro" id="IPR049900">
    <property type="entry name" value="PKS_mFAS_DH"/>
</dbReference>
<dbReference type="InterPro" id="IPR020841">
    <property type="entry name" value="PKS_Beta-ketoAc_synthase_dom"/>
</dbReference>
<dbReference type="Gene3D" id="3.40.50.720">
    <property type="entry name" value="NAD(P)-binding Rossmann-like Domain"/>
    <property type="match status" value="1"/>
</dbReference>
<dbReference type="Gene3D" id="3.40.366.10">
    <property type="entry name" value="Malonyl-Coenzyme A Acyl Carrier Protein, domain 2"/>
    <property type="match status" value="1"/>
</dbReference>
<keyword evidence="2" id="KW-0596">Phosphopantetheine</keyword>
<dbReference type="InterPro" id="IPR020843">
    <property type="entry name" value="ER"/>
</dbReference>
<evidence type="ECO:0000256" key="6">
    <source>
        <dbReference type="ARBA" id="ARBA00023002"/>
    </source>
</evidence>
<dbReference type="InterPro" id="IPR042104">
    <property type="entry name" value="PKS_dehydratase_sf"/>
</dbReference>
<dbReference type="SMART" id="SM00826">
    <property type="entry name" value="PKS_DH"/>
    <property type="match status" value="1"/>
</dbReference>
<dbReference type="GO" id="GO:0031177">
    <property type="term" value="F:phosphopantetheine binding"/>
    <property type="evidence" value="ECO:0007669"/>
    <property type="project" value="InterPro"/>
</dbReference>
<dbReference type="InterPro" id="IPR014030">
    <property type="entry name" value="Ketoacyl_synth_N"/>
</dbReference>
<dbReference type="Gene3D" id="3.40.50.150">
    <property type="entry name" value="Vaccinia Virus protein VP39"/>
    <property type="match status" value="1"/>
</dbReference>
<dbReference type="SMART" id="SM00827">
    <property type="entry name" value="PKS_AT"/>
    <property type="match status" value="1"/>
</dbReference>
<keyword evidence="7" id="KW-0511">Multifunctional enzyme</keyword>
<dbReference type="InterPro" id="IPR006162">
    <property type="entry name" value="Ppantetheine_attach_site"/>
</dbReference>